<evidence type="ECO:0000256" key="1">
    <source>
        <dbReference type="SAM" id="MobiDB-lite"/>
    </source>
</evidence>
<name>A0A9P0AXS2_BRAAE</name>
<sequence length="1820" mass="210561">MTGTKAPTVISVSDINADRITELAEKYWAPHSTESHLEYDPNVVEDIYMQDIRGSNFSIRRIMVLEFSQYLENYLWPNYKPGASYAHMLSIVAMVNEKFRERVQVWQAFRKQSEFFGEFFQQVLQALLEDELLVNIREQTALLVFLNHCFNSMEEALCRDQAKRLVSLSMWVSLQPARREQEFKKYPKWRKYWRAIQRKDKPDQIERLTWERTFLHKLMLKFMDILDTITEHGICPKDKVHYCERFLELVTDLEALLPTRRFFNTVLDDCHLVVRCQLSGLIKRAEGHLFSQLLDMLKFYTRFEISDESGDPLTDHDMTQLHYSKITSLQKAAFAKFPDLRSFALANVASVDNRKSLNKHFASLSKDKLRLIAEYLNLVPPKNDEENFKWCRLDEDFLRELLISRHEKRSSQLEALNEMPLYPTEDIIWDENVVPTAYFSGEGCLALPKLNLQFLTLHDYLLRNFNLFRLESTCKKSEDDSVFWGGWARMAQPILNFAVVEVAKPNIGEKRPSRVRADVTVNLNVRPEIKTEWENLRKHDVCFLITVKPPNTIGTKYNYKEPFIPQVGLQAIRGCEVEGMLDSNGRVIEDGPEPRPVLPGDRRTYRVWLDCNQYIDDMNNTNQGKEDIYEGFNVLMRRKPKENNFKAVLETIRELMNTECVVPDWLHDIILGYGDPSAAHYSKMHNQIATMDFNDTFIDMAHLRSCFPGYEIAVKTDDPRKLTRPFKLTFKDLGQDEEEEEQEKKKVIVVEPHTIPRRGPYLFNEPKKTHEQNRLSICLICKKKPKNQYFKTTGSIGSGIKTLFPDFDIGDSRLPAAVRNACRLGIKRASANPDLRSAFKMPDYSKYRDNMKTRASNSGYECECTLCDEIRAKQGNCDALNANKKKKSKDSKRICSKCLTLIGRRISHKCNSTRLINNVQQNLNNEKETEHLTSRLLKKQIIMKKKLNPKAQAGNTNIELSLSQQHGNSLNVTVNPKEKNQVRQISFDDFCELQSDLNVSDRHVLKFSKFIREKTTLKSVIEPHCREKVVKNSHKLDEFFAVHSFDFEATKKGVVSKNPSSAVMCINLMLFIQHVMEIRDIFNFHLNFGIDGGGESLKFTVSVQSKNETLKIINKWKDTGVKKIFIIALAPNIQENYNNVANIWSKLKINECLNEYPATITTDLKLSNIITGLSSNASYYPCIWCDVSKDNLASCGNLRTTESCLQNYNNWYNKGSVKKNAKYFKNCIHPPLYCSGDDILILDVMPPPELHLLLGCVNKLYTHLHECNPDIAKKWAQQCNVEKKNMIHFTPTQVEAIKSGMQPGLTLVVGPPGTGKTDVAVQIISNIYHNYPNQRTLIVTHSNQALNQLFDKIVALDIDERHLLRLGHGEEALETEKDFSRYGRVNYVLAKRLDLLVQVQKLQESLKVDGDVAYTCETAGHFYLYQILSRWEHFQSVVRPKTGKEVAIKTIADEFPFHQFFQDAPQPLFKGVSFEDDLEVAESCFRFIDHIFKELEEFRAFELLRSGLDRSKYLLVKEAKIIAMTCTHAALKRKELVEIGFKYDNILMEESAQILEIETFIPLLLQNPQDGYNRLKRWIMIGDHHQLPPVIKNMAFQKYSNMEQSLFTRDVRRLVVAMSRARLGLYIFARVSLFQNCFELTPAFKQLTERPTKLQVVVNELHPTNRLNNHLPQKPMEVQDMTHMANFVYKYYMESQKQIKQYYEQSQKTWEKPGTVATKSHETFISTHPGEDRDTDSEDEAEGKVFPTPIQDEPIEDEPVKPEESNPSEEPVPMEEPLPMEEPVPIEEPQENEDSPHQTEGPTEDLRMEVTDTGEAINDE</sequence>
<evidence type="ECO:0000313" key="6">
    <source>
        <dbReference type="EMBL" id="CAH0550483.1"/>
    </source>
</evidence>
<dbReference type="CDD" id="cd17935">
    <property type="entry name" value="EEXXQc_AQR"/>
    <property type="match status" value="1"/>
</dbReference>
<feature type="domain" description="RNA helicase aquarius insertion" evidence="5">
    <location>
        <begin position="686"/>
        <end position="764"/>
    </location>
</feature>
<evidence type="ECO:0008006" key="8">
    <source>
        <dbReference type="Google" id="ProtNLM"/>
    </source>
</evidence>
<dbReference type="InterPro" id="IPR027417">
    <property type="entry name" value="P-loop_NTPase"/>
</dbReference>
<dbReference type="Pfam" id="PF16399">
    <property type="entry name" value="Aquarius_N_1st"/>
    <property type="match status" value="1"/>
</dbReference>
<dbReference type="PANTHER" id="PTHR10887:SF5">
    <property type="entry name" value="RNA HELICASE AQUARIUS"/>
    <property type="match status" value="1"/>
</dbReference>
<keyword evidence="7" id="KW-1185">Reference proteome</keyword>
<protein>
    <recommendedName>
        <fullName evidence="8">Intron-binding protein aquarius</fullName>
    </recommendedName>
</protein>
<dbReference type="Proteomes" id="UP001154078">
    <property type="component" value="Chromosome 2"/>
</dbReference>
<dbReference type="GO" id="GO:0003729">
    <property type="term" value="F:mRNA binding"/>
    <property type="evidence" value="ECO:0007669"/>
    <property type="project" value="TreeGrafter"/>
</dbReference>
<accession>A0A9P0AXS2</accession>
<dbReference type="InterPro" id="IPR045055">
    <property type="entry name" value="DNA2/NAM7-like"/>
</dbReference>
<dbReference type="PANTHER" id="PTHR10887">
    <property type="entry name" value="DNA2/NAM7 HELICASE FAMILY"/>
    <property type="match status" value="1"/>
</dbReference>
<dbReference type="EMBL" id="OV121133">
    <property type="protein sequence ID" value="CAH0550483.1"/>
    <property type="molecule type" value="Genomic_DNA"/>
</dbReference>
<dbReference type="InterPro" id="IPR041677">
    <property type="entry name" value="DNA2/NAM7_AAA_11"/>
</dbReference>
<dbReference type="Pfam" id="PF13086">
    <property type="entry name" value="AAA_11"/>
    <property type="match status" value="1"/>
</dbReference>
<feature type="domain" description="RNA helicase aquarius beta-barrel" evidence="4">
    <location>
        <begin position="477"/>
        <end position="638"/>
    </location>
</feature>
<dbReference type="Gene3D" id="3.40.50.300">
    <property type="entry name" value="P-loop containing nucleotide triphosphate hydrolases"/>
    <property type="match status" value="1"/>
</dbReference>
<dbReference type="GO" id="GO:0004386">
    <property type="term" value="F:helicase activity"/>
    <property type="evidence" value="ECO:0007669"/>
    <property type="project" value="InterPro"/>
</dbReference>
<dbReference type="SUPFAM" id="SSF52540">
    <property type="entry name" value="P-loop containing nucleoside triphosphate hydrolases"/>
    <property type="match status" value="1"/>
</dbReference>
<dbReference type="InterPro" id="IPR032174">
    <property type="entry name" value="Aquarius_N"/>
</dbReference>
<feature type="compositionally biased region" description="Acidic residues" evidence="1">
    <location>
        <begin position="1784"/>
        <end position="1793"/>
    </location>
</feature>
<feature type="domain" description="DNA2/NAM7 helicase helicase" evidence="2">
    <location>
        <begin position="1291"/>
        <end position="1593"/>
    </location>
</feature>
<proteinExistence type="predicted"/>
<dbReference type="InterPro" id="IPR048966">
    <property type="entry name" value="Aquarius_b-barrel"/>
</dbReference>
<organism evidence="6 7">
    <name type="scientific">Brassicogethes aeneus</name>
    <name type="common">Rape pollen beetle</name>
    <name type="synonym">Meligethes aeneus</name>
    <dbReference type="NCBI Taxonomy" id="1431903"/>
    <lineage>
        <taxon>Eukaryota</taxon>
        <taxon>Metazoa</taxon>
        <taxon>Ecdysozoa</taxon>
        <taxon>Arthropoda</taxon>
        <taxon>Hexapoda</taxon>
        <taxon>Insecta</taxon>
        <taxon>Pterygota</taxon>
        <taxon>Neoptera</taxon>
        <taxon>Endopterygota</taxon>
        <taxon>Coleoptera</taxon>
        <taxon>Polyphaga</taxon>
        <taxon>Cucujiformia</taxon>
        <taxon>Nitidulidae</taxon>
        <taxon>Meligethinae</taxon>
        <taxon>Brassicogethes</taxon>
    </lineage>
</organism>
<evidence type="ECO:0000259" key="4">
    <source>
        <dbReference type="Pfam" id="PF21143"/>
    </source>
</evidence>
<gene>
    <name evidence="6" type="ORF">MELIAE_LOCUS3287</name>
</gene>
<feature type="region of interest" description="Disordered" evidence="1">
    <location>
        <begin position="1713"/>
        <end position="1820"/>
    </location>
</feature>
<dbReference type="Pfam" id="PF21143">
    <property type="entry name" value="Aquarius_N_2nd"/>
    <property type="match status" value="1"/>
</dbReference>
<reference evidence="6" key="1">
    <citation type="submission" date="2021-12" db="EMBL/GenBank/DDBJ databases">
        <authorList>
            <person name="King R."/>
        </authorList>
    </citation>
    <scope>NUCLEOTIDE SEQUENCE</scope>
</reference>
<feature type="domain" description="RNA helicase aquarius N-terminal" evidence="3">
    <location>
        <begin position="19"/>
        <end position="409"/>
    </location>
</feature>
<evidence type="ECO:0000259" key="2">
    <source>
        <dbReference type="Pfam" id="PF13086"/>
    </source>
</evidence>
<evidence type="ECO:0000259" key="3">
    <source>
        <dbReference type="Pfam" id="PF16399"/>
    </source>
</evidence>
<evidence type="ECO:0000259" key="5">
    <source>
        <dbReference type="Pfam" id="PF21144"/>
    </source>
</evidence>
<dbReference type="InterPro" id="IPR048967">
    <property type="entry name" value="Aquarius_insert"/>
</dbReference>
<dbReference type="OrthoDB" id="1879at2759"/>
<evidence type="ECO:0000313" key="7">
    <source>
        <dbReference type="Proteomes" id="UP001154078"/>
    </source>
</evidence>
<dbReference type="GO" id="GO:0071013">
    <property type="term" value="C:catalytic step 2 spliceosome"/>
    <property type="evidence" value="ECO:0007669"/>
    <property type="project" value="TreeGrafter"/>
</dbReference>
<dbReference type="Pfam" id="PF21144">
    <property type="entry name" value="Aquarius_N_3rd"/>
    <property type="match status" value="1"/>
</dbReference>